<dbReference type="SMART" id="SM00959">
    <property type="entry name" value="Rho_N"/>
    <property type="match status" value="1"/>
</dbReference>
<dbReference type="InterPro" id="IPR011112">
    <property type="entry name" value="Rho-like_N"/>
</dbReference>
<dbReference type="Pfam" id="PF07498">
    <property type="entry name" value="Rho_N"/>
    <property type="match status" value="1"/>
</dbReference>
<feature type="domain" description="Rho termination factor-like N-terminal" evidence="1">
    <location>
        <begin position="157"/>
        <end position="198"/>
    </location>
</feature>
<name>X0ZT85_9ZZZZ</name>
<dbReference type="GO" id="GO:0006353">
    <property type="term" value="P:DNA-templated transcription termination"/>
    <property type="evidence" value="ECO:0007669"/>
    <property type="project" value="InterPro"/>
</dbReference>
<dbReference type="EMBL" id="BART01006442">
    <property type="protein sequence ID" value="GAG63648.1"/>
    <property type="molecule type" value="Genomic_DNA"/>
</dbReference>
<dbReference type="AlphaFoldDB" id="X0ZT85"/>
<gene>
    <name evidence="2" type="ORF">S01H4_14696</name>
</gene>
<accession>X0ZT85</accession>
<proteinExistence type="predicted"/>
<evidence type="ECO:0000313" key="2">
    <source>
        <dbReference type="EMBL" id="GAG63648.1"/>
    </source>
</evidence>
<feature type="non-terminal residue" evidence="2">
    <location>
        <position position="1"/>
    </location>
</feature>
<comment type="caution">
    <text evidence="2">The sequence shown here is derived from an EMBL/GenBank/DDBJ whole genome shotgun (WGS) entry which is preliminary data.</text>
</comment>
<sequence length="324" mass="36943">DKERVNNQIQDQYLSLKEWAKNNYDTRLLHRVIAFPLLKKLVKVGDPVAKQVFKQEIEKKFTSGNIPSMIYLIQAGYLKFFNEEEIDNLYNQISFAEMEKGTSDFTSLMSKLSKLGVKPAIKVIKEIKDSSEEGKFLTSSANLKTKLGNSGLKFKSLISTLNLNELKKICKDQKITGYSRYSKGELIEKISTSLSQEELSKVSIQCEKKILSEVIEQAINIINRQEREKISEIKIANPETHEITIKFEGVKREIITSLAINAQSISNPPRSCNCRVGGNLGFCAHFWIAFIFSLKNNYFKLSEWKLTPLPDGFTEKTKVIDLNL</sequence>
<reference evidence="2" key="1">
    <citation type="journal article" date="2014" name="Front. Microbiol.">
        <title>High frequency of phylogenetically diverse reductive dehalogenase-homologous genes in deep subseafloor sedimentary metagenomes.</title>
        <authorList>
            <person name="Kawai M."/>
            <person name="Futagami T."/>
            <person name="Toyoda A."/>
            <person name="Takaki Y."/>
            <person name="Nishi S."/>
            <person name="Hori S."/>
            <person name="Arai W."/>
            <person name="Tsubouchi T."/>
            <person name="Morono Y."/>
            <person name="Uchiyama I."/>
            <person name="Ito T."/>
            <person name="Fujiyama A."/>
            <person name="Inagaki F."/>
            <person name="Takami H."/>
        </authorList>
    </citation>
    <scope>NUCLEOTIDE SEQUENCE</scope>
    <source>
        <strain evidence="2">Expedition CK06-06</strain>
    </source>
</reference>
<evidence type="ECO:0000259" key="1">
    <source>
        <dbReference type="SMART" id="SM00959"/>
    </source>
</evidence>
<organism evidence="2">
    <name type="scientific">marine sediment metagenome</name>
    <dbReference type="NCBI Taxonomy" id="412755"/>
    <lineage>
        <taxon>unclassified sequences</taxon>
        <taxon>metagenomes</taxon>
        <taxon>ecological metagenomes</taxon>
    </lineage>
</organism>
<protein>
    <recommendedName>
        <fullName evidence="1">Rho termination factor-like N-terminal domain-containing protein</fullName>
    </recommendedName>
</protein>